<dbReference type="InterPro" id="IPR047967">
    <property type="entry name" value="PolX_PHP"/>
</dbReference>
<keyword evidence="25" id="KW-0540">Nuclease</keyword>
<dbReference type="InterPro" id="IPR016195">
    <property type="entry name" value="Pol/histidinol_Pase-like"/>
</dbReference>
<keyword evidence="6" id="KW-0488">Methylation</keyword>
<dbReference type="Gene3D" id="3.30.460.10">
    <property type="entry name" value="Beta Polymerase, domain 2"/>
    <property type="match status" value="1"/>
</dbReference>
<evidence type="ECO:0000256" key="17">
    <source>
        <dbReference type="ARBA" id="ARBA00035726"/>
    </source>
</evidence>
<keyword evidence="12" id="KW-0832">Ubl conjugation</keyword>
<evidence type="ECO:0000256" key="13">
    <source>
        <dbReference type="ARBA" id="ARBA00022932"/>
    </source>
</evidence>
<keyword evidence="7" id="KW-0237">DNA synthesis</keyword>
<evidence type="ECO:0000256" key="19">
    <source>
        <dbReference type="ARBA" id="ARBA00044678"/>
    </source>
</evidence>
<organism evidence="25 26">
    <name type="scientific">Microbulbifer harenosus</name>
    <dbReference type="NCBI Taxonomy" id="2576840"/>
    <lineage>
        <taxon>Bacteria</taxon>
        <taxon>Pseudomonadati</taxon>
        <taxon>Pseudomonadota</taxon>
        <taxon>Gammaproteobacteria</taxon>
        <taxon>Cellvibrionales</taxon>
        <taxon>Microbulbiferaceae</taxon>
        <taxon>Microbulbifer</taxon>
    </lineage>
</organism>
<comment type="catalytic activity">
    <reaction evidence="19">
        <text>a 5'-end 2'-deoxyribose-2'-deoxyribonucleotide-DNA = (2E,4S)-4-hydroxypenten-2-al-5-phosphate + a 5'-end 5'-phospho-2'-deoxyribonucleoside-DNA + H(+)</text>
        <dbReference type="Rhea" id="RHEA:76255"/>
        <dbReference type="Rhea" id="RHEA-COMP:13180"/>
        <dbReference type="Rhea" id="RHEA-COMP:18657"/>
        <dbReference type="ChEBI" id="CHEBI:15378"/>
        <dbReference type="ChEBI" id="CHEBI:136412"/>
        <dbReference type="ChEBI" id="CHEBI:195194"/>
        <dbReference type="ChEBI" id="CHEBI:195195"/>
    </reaction>
</comment>
<dbReference type="SMART" id="SM00483">
    <property type="entry name" value="POLXc"/>
    <property type="match status" value="1"/>
</dbReference>
<evidence type="ECO:0000259" key="23">
    <source>
        <dbReference type="SMART" id="SM00481"/>
    </source>
</evidence>
<accession>A0ABY2UP24</accession>
<proteinExistence type="predicted"/>
<evidence type="ECO:0000256" key="6">
    <source>
        <dbReference type="ARBA" id="ARBA00022481"/>
    </source>
</evidence>
<evidence type="ECO:0000313" key="26">
    <source>
        <dbReference type="Proteomes" id="UP000306791"/>
    </source>
</evidence>
<dbReference type="EMBL" id="VANI01000009">
    <property type="protein sequence ID" value="TLM77818.1"/>
    <property type="molecule type" value="Genomic_DNA"/>
</dbReference>
<dbReference type="CDD" id="cd07436">
    <property type="entry name" value="PHP_PolX"/>
    <property type="match status" value="1"/>
</dbReference>
<keyword evidence="25" id="KW-0378">Hydrolase</keyword>
<evidence type="ECO:0000313" key="25">
    <source>
        <dbReference type="EMBL" id="TLM77818.1"/>
    </source>
</evidence>
<dbReference type="Pfam" id="PF14520">
    <property type="entry name" value="HHH_5"/>
    <property type="match status" value="1"/>
</dbReference>
<dbReference type="SMART" id="SM00278">
    <property type="entry name" value="HhH1"/>
    <property type="match status" value="3"/>
</dbReference>
<dbReference type="SUPFAM" id="SSF47802">
    <property type="entry name" value="DNA polymerase beta, N-terminal domain-like"/>
    <property type="match status" value="1"/>
</dbReference>
<dbReference type="InterPro" id="IPR003141">
    <property type="entry name" value="Pol/His_phosphatase_N"/>
</dbReference>
<evidence type="ECO:0000256" key="4">
    <source>
        <dbReference type="ARBA" id="ARBA00012720"/>
    </source>
</evidence>
<evidence type="ECO:0000256" key="1">
    <source>
        <dbReference type="ARBA" id="ARBA00001946"/>
    </source>
</evidence>
<evidence type="ECO:0000256" key="12">
    <source>
        <dbReference type="ARBA" id="ARBA00022843"/>
    </source>
</evidence>
<comment type="subcellular location">
    <subcellularLocation>
        <location evidence="2">Cytoplasm</location>
    </subcellularLocation>
</comment>
<evidence type="ECO:0000259" key="24">
    <source>
        <dbReference type="SMART" id="SM00483"/>
    </source>
</evidence>
<dbReference type="Pfam" id="PF02811">
    <property type="entry name" value="PHP"/>
    <property type="match status" value="1"/>
</dbReference>
<evidence type="ECO:0000256" key="9">
    <source>
        <dbReference type="ARBA" id="ARBA00022695"/>
    </source>
</evidence>
<evidence type="ECO:0000256" key="20">
    <source>
        <dbReference type="ARBA" id="ARBA00045548"/>
    </source>
</evidence>
<feature type="domain" description="Polymerase/histidinol phosphatase N-terminal" evidence="23">
    <location>
        <begin position="340"/>
        <end position="419"/>
    </location>
</feature>
<dbReference type="CDD" id="cd00141">
    <property type="entry name" value="NT_POLXc"/>
    <property type="match status" value="1"/>
</dbReference>
<comment type="catalytic activity">
    <reaction evidence="21">
        <text>DNA(n) + a 2'-deoxyribonucleoside 5'-triphosphate = DNA(n+1) + diphosphate</text>
        <dbReference type="Rhea" id="RHEA:22508"/>
        <dbReference type="Rhea" id="RHEA-COMP:17339"/>
        <dbReference type="Rhea" id="RHEA-COMP:17340"/>
        <dbReference type="ChEBI" id="CHEBI:33019"/>
        <dbReference type="ChEBI" id="CHEBI:61560"/>
        <dbReference type="ChEBI" id="CHEBI:173112"/>
        <dbReference type="EC" id="2.7.7.7"/>
    </reaction>
</comment>
<dbReference type="Gene3D" id="3.30.210.10">
    <property type="entry name" value="DNA polymerase, thumb domain"/>
    <property type="match status" value="1"/>
</dbReference>
<dbReference type="Gene3D" id="1.10.150.110">
    <property type="entry name" value="DNA polymerase beta, N-terminal domain-like"/>
    <property type="match status" value="1"/>
</dbReference>
<keyword evidence="25" id="KW-0269">Exonuclease</keyword>
<dbReference type="SMART" id="SM00481">
    <property type="entry name" value="POLIIIAc"/>
    <property type="match status" value="1"/>
</dbReference>
<dbReference type="Gene3D" id="1.10.150.20">
    <property type="entry name" value="5' to 3' exonuclease, C-terminal subdomain"/>
    <property type="match status" value="1"/>
</dbReference>
<keyword evidence="13" id="KW-0239">DNA-directed DNA polymerase</keyword>
<keyword evidence="14" id="KW-0915">Sodium</keyword>
<evidence type="ECO:0000259" key="22">
    <source>
        <dbReference type="SMART" id="SM00278"/>
    </source>
</evidence>
<comment type="caution">
    <text evidence="25">The sequence shown here is derived from an EMBL/GenBank/DDBJ whole genome shotgun (WGS) entry which is preliminary data.</text>
</comment>
<dbReference type="PIRSF" id="PIRSF005047">
    <property type="entry name" value="UCP005047_YshC"/>
    <property type="match status" value="1"/>
</dbReference>
<evidence type="ECO:0000256" key="18">
    <source>
        <dbReference type="ARBA" id="ARBA00044632"/>
    </source>
</evidence>
<keyword evidence="15" id="KW-0234">DNA repair</keyword>
<keyword evidence="11" id="KW-0227">DNA damage</keyword>
<dbReference type="InterPro" id="IPR027421">
    <property type="entry name" value="DNA_pol_lamdba_lyase_dom_sf"/>
</dbReference>
<dbReference type="Proteomes" id="UP000306791">
    <property type="component" value="Unassembled WGS sequence"/>
</dbReference>
<keyword evidence="9" id="KW-0548">Nucleotidyltransferase</keyword>
<dbReference type="SUPFAM" id="SSF89550">
    <property type="entry name" value="PHP domain-like"/>
    <property type="match status" value="1"/>
</dbReference>
<evidence type="ECO:0000256" key="11">
    <source>
        <dbReference type="ARBA" id="ARBA00022763"/>
    </source>
</evidence>
<protein>
    <recommendedName>
        <fullName evidence="5">DNA polymerase beta</fullName>
        <ecNumber evidence="3">2.7.7.7</ecNumber>
        <ecNumber evidence="4">4.2.99.18</ecNumber>
    </recommendedName>
    <alternativeName>
        <fullName evidence="16">5'-deoxyribose-phosphate lyase</fullName>
    </alternativeName>
    <alternativeName>
        <fullName evidence="17">AP lyase</fullName>
    </alternativeName>
</protein>
<evidence type="ECO:0000256" key="15">
    <source>
        <dbReference type="ARBA" id="ARBA00023204"/>
    </source>
</evidence>
<feature type="domain" description="Helix-hairpin-helix DNA-binding motif class 1" evidence="22">
    <location>
        <begin position="94"/>
        <end position="113"/>
    </location>
</feature>
<keyword evidence="8" id="KW-0808">Transferase</keyword>
<dbReference type="PANTHER" id="PTHR36928">
    <property type="entry name" value="PHOSPHATASE YCDX-RELATED"/>
    <property type="match status" value="1"/>
</dbReference>
<comment type="cofactor">
    <cofactor evidence="1">
        <name>Mg(2+)</name>
        <dbReference type="ChEBI" id="CHEBI:18420"/>
    </cofactor>
</comment>
<name>A0ABY2UP24_9GAMM</name>
<dbReference type="InterPro" id="IPR002054">
    <property type="entry name" value="DNA-dir_DNA_pol_X"/>
</dbReference>
<dbReference type="EC" id="4.2.99.18" evidence="4"/>
<dbReference type="Gene3D" id="3.20.20.140">
    <property type="entry name" value="Metal-dependent hydrolases"/>
    <property type="match status" value="1"/>
</dbReference>
<gene>
    <name evidence="25" type="primary">polX</name>
    <name evidence="25" type="ORF">FDY93_07985</name>
</gene>
<evidence type="ECO:0000256" key="21">
    <source>
        <dbReference type="ARBA" id="ARBA00049244"/>
    </source>
</evidence>
<evidence type="ECO:0000256" key="7">
    <source>
        <dbReference type="ARBA" id="ARBA00022634"/>
    </source>
</evidence>
<dbReference type="Pfam" id="PF14791">
    <property type="entry name" value="DNA_pol_B_thumb"/>
    <property type="match status" value="1"/>
</dbReference>
<dbReference type="InterPro" id="IPR002008">
    <property type="entry name" value="DNA_pol_X_beta-like"/>
</dbReference>
<comment type="catalytic activity">
    <reaction evidence="18">
        <text>2'-deoxyribonucleotide-(2'-deoxyribose 5'-phosphate)-2'-deoxyribonucleotide-DNA = a 3'-end 2'-deoxyribonucleotide-(2,3-dehydro-2,3-deoxyribose 5'-phosphate)-DNA + a 5'-end 5'-phospho-2'-deoxyribonucleoside-DNA + H(+)</text>
        <dbReference type="Rhea" id="RHEA:66592"/>
        <dbReference type="Rhea" id="RHEA-COMP:13180"/>
        <dbReference type="Rhea" id="RHEA-COMP:16897"/>
        <dbReference type="Rhea" id="RHEA-COMP:17067"/>
        <dbReference type="ChEBI" id="CHEBI:15378"/>
        <dbReference type="ChEBI" id="CHEBI:136412"/>
        <dbReference type="ChEBI" id="CHEBI:157695"/>
        <dbReference type="ChEBI" id="CHEBI:167181"/>
        <dbReference type="EC" id="4.2.99.18"/>
    </reaction>
</comment>
<dbReference type="InterPro" id="IPR004013">
    <property type="entry name" value="PHP_dom"/>
</dbReference>
<feature type="domain" description="Helix-hairpin-helix DNA-binding motif class 1" evidence="22">
    <location>
        <begin position="129"/>
        <end position="148"/>
    </location>
</feature>
<dbReference type="PANTHER" id="PTHR36928:SF1">
    <property type="entry name" value="PHOSPHATASE YCDX-RELATED"/>
    <property type="match status" value="1"/>
</dbReference>
<dbReference type="PRINTS" id="PR00870">
    <property type="entry name" value="DNAPOLXBETA"/>
</dbReference>
<feature type="domain" description="Helix-hairpin-helix DNA-binding motif class 1" evidence="22">
    <location>
        <begin position="54"/>
        <end position="73"/>
    </location>
</feature>
<dbReference type="InterPro" id="IPR028207">
    <property type="entry name" value="DNA_pol_B_palm_palm"/>
</dbReference>
<feature type="domain" description="DNA-directed DNA polymerase X" evidence="24">
    <location>
        <begin position="3"/>
        <end position="316"/>
    </location>
</feature>
<dbReference type="InterPro" id="IPR043519">
    <property type="entry name" value="NT_sf"/>
</dbReference>
<evidence type="ECO:0000256" key="8">
    <source>
        <dbReference type="ARBA" id="ARBA00022679"/>
    </source>
</evidence>
<keyword evidence="26" id="KW-1185">Reference proteome</keyword>
<dbReference type="NCBIfam" id="NF006375">
    <property type="entry name" value="PRK08609.1"/>
    <property type="match status" value="1"/>
</dbReference>
<dbReference type="InterPro" id="IPR010996">
    <property type="entry name" value="HHH_MUS81"/>
</dbReference>
<comment type="function">
    <text evidence="20">Repair polymerase that plays a key role in base-excision repair. During this process, the damaged base is excised by specific DNA glycosylases, the DNA backbone is nicked at the abasic site by an apurinic/apyrimidic (AP) endonuclease, and POLB removes 5'-deoxyribose-phosphate from the preincised AP site acting as a 5'-deoxyribose-phosphate lyase (5'-dRP lyase); through its DNA polymerase activity, it adds one nucleotide to the 3' end of the arising single-nucleotide gap. Conducts 'gap-filling' DNA synthesis in a stepwise distributive fashion rather than in a processive fashion as for other DNA polymerases. It is also able to cleave sugar-phosphate bonds 3' to an intact AP site, acting as an AP lyase.</text>
</comment>
<dbReference type="InterPro" id="IPR022311">
    <property type="entry name" value="PolX-like"/>
</dbReference>
<dbReference type="InterPro" id="IPR050243">
    <property type="entry name" value="PHP_phosphatase"/>
</dbReference>
<dbReference type="InterPro" id="IPR003583">
    <property type="entry name" value="Hlx-hairpin-Hlx_DNA-bd_motif"/>
</dbReference>
<evidence type="ECO:0000256" key="16">
    <source>
        <dbReference type="ARBA" id="ARBA00035717"/>
    </source>
</evidence>
<evidence type="ECO:0000256" key="5">
    <source>
        <dbReference type="ARBA" id="ARBA00020020"/>
    </source>
</evidence>
<dbReference type="GO" id="GO:0004527">
    <property type="term" value="F:exonuclease activity"/>
    <property type="evidence" value="ECO:0007669"/>
    <property type="project" value="UniProtKB-KW"/>
</dbReference>
<dbReference type="InterPro" id="IPR029398">
    <property type="entry name" value="PolB_thumb"/>
</dbReference>
<reference evidence="25 26" key="1">
    <citation type="submission" date="2019-05" db="EMBL/GenBank/DDBJ databases">
        <title>Microbulbifer harenosus sp. nov., an alginate-degrading bacterium isolated from coastal sand.</title>
        <authorList>
            <person name="Huang H."/>
            <person name="Mo K."/>
            <person name="Bao S."/>
        </authorList>
    </citation>
    <scope>NUCLEOTIDE SEQUENCE [LARGE SCALE GENOMIC DNA]</scope>
    <source>
        <strain evidence="25 26">HB161719</strain>
    </source>
</reference>
<dbReference type="Pfam" id="PF14716">
    <property type="entry name" value="HHH_8"/>
    <property type="match status" value="1"/>
</dbReference>
<dbReference type="InterPro" id="IPR037160">
    <property type="entry name" value="DNA_Pol_thumb_sf"/>
</dbReference>
<dbReference type="EC" id="2.7.7.7" evidence="3"/>
<dbReference type="SUPFAM" id="SSF81301">
    <property type="entry name" value="Nucleotidyltransferase"/>
    <property type="match status" value="1"/>
</dbReference>
<keyword evidence="10" id="KW-0235">DNA replication</keyword>
<evidence type="ECO:0000256" key="3">
    <source>
        <dbReference type="ARBA" id="ARBA00012417"/>
    </source>
</evidence>
<evidence type="ECO:0000256" key="10">
    <source>
        <dbReference type="ARBA" id="ARBA00022705"/>
    </source>
</evidence>
<dbReference type="Pfam" id="PF14792">
    <property type="entry name" value="DNA_pol_B_palm"/>
    <property type="match status" value="1"/>
</dbReference>
<evidence type="ECO:0000256" key="14">
    <source>
        <dbReference type="ARBA" id="ARBA00023053"/>
    </source>
</evidence>
<sequence length="572" mass="64706">MPIHNREIATKLNRLANLLEIEGANSFRVRAYRKAASTVRGYPRSMSDMLDDGENLSKLPNIGDDLAEKIQTMVMTGELPLLQEVEDRTPPALSELMKIEGLGPKRVRKLYEELDIQSLNDLEEAIKAGKVQKISGFGNKSAEKIKLRLEKYSGNEQRTRLIDAEEIAAPLLDYLKDAKGIGNIIIAGSYRRRKETVGDLDILITAKDSSPVMNHFIRYDDVEEVVSKGETRSTVYLRSGMQVDVRVVPEESYGAAKIYFTGSKAHNIALRKLGTKKGYKINEYGVFEDNERIAGETEESVYECIDRKYIEPELRENRGELDAAADGSLPRLITLSDIRGNLHTHTKASDGHHSLKEMAKAAEKLGYEYLAITEHSRSLSIASGLDRDQLSRHLDEIDELNAQLENIVLLKSSEVDILEDGRLDYPDDILKKLDFTVCAIHQKFDLSRKKQTERILRAMDNPYFHVLAHPSGRLINERDPYDTNLEKILEAAKERGCFIELNAQPQRLDLTDEGCKMAKDMGVRISIASDAHSTSDLKHMRCGIDQARRGWLEVKDVINCLPRNQLLELFKR</sequence>
<dbReference type="SUPFAM" id="SSF158702">
    <property type="entry name" value="Sec63 N-terminal domain-like"/>
    <property type="match status" value="1"/>
</dbReference>
<evidence type="ECO:0000256" key="2">
    <source>
        <dbReference type="ARBA" id="ARBA00004496"/>
    </source>
</evidence>